<organism evidence="1 2">
    <name type="scientific">Undibacterium danionis</name>
    <dbReference type="NCBI Taxonomy" id="1812100"/>
    <lineage>
        <taxon>Bacteria</taxon>
        <taxon>Pseudomonadati</taxon>
        <taxon>Pseudomonadota</taxon>
        <taxon>Betaproteobacteria</taxon>
        <taxon>Burkholderiales</taxon>
        <taxon>Oxalobacteraceae</taxon>
        <taxon>Undibacterium</taxon>
    </lineage>
</organism>
<comment type="caution">
    <text evidence="1">The sequence shown here is derived from an EMBL/GenBank/DDBJ whole genome shotgun (WGS) entry which is preliminary data.</text>
</comment>
<proteinExistence type="predicted"/>
<dbReference type="Proteomes" id="UP001589844">
    <property type="component" value="Unassembled WGS sequence"/>
</dbReference>
<keyword evidence="2" id="KW-1185">Reference proteome</keyword>
<evidence type="ECO:0000313" key="1">
    <source>
        <dbReference type="EMBL" id="MFC0351979.1"/>
    </source>
</evidence>
<name>A0ABV6IJH6_9BURK</name>
<sequence length="233" mass="27027">MQDNYFQIICHKDAGIKIHRVVENVDSIFLMQLPDQYGNRSCPFLYDKHGNWNGSISCWNTRYDRWLFDYPSNILVTKLQNGRYGELTPATGYVFESVALKETIEQYVRIESEIVLTKECKTFFCYNELEIRKEVFPLKEISSKYGFTWREIHPPNFSKRIVGIEMNILEIQSGEVLATAKDYVSDSEILGYGKRGGSRSSCKKPDGSYTPIHAEDLILQVLKPPLKPMRKVY</sequence>
<dbReference type="EMBL" id="JBHLXJ010000035">
    <property type="protein sequence ID" value="MFC0351979.1"/>
    <property type="molecule type" value="Genomic_DNA"/>
</dbReference>
<evidence type="ECO:0008006" key="3">
    <source>
        <dbReference type="Google" id="ProtNLM"/>
    </source>
</evidence>
<accession>A0ABV6IJH6</accession>
<reference evidence="1 2" key="1">
    <citation type="submission" date="2024-09" db="EMBL/GenBank/DDBJ databases">
        <authorList>
            <person name="Sun Q."/>
            <person name="Mori K."/>
        </authorList>
    </citation>
    <scope>NUCLEOTIDE SEQUENCE [LARGE SCALE GENOMIC DNA]</scope>
    <source>
        <strain evidence="1 2">CCM 8677</strain>
    </source>
</reference>
<evidence type="ECO:0000313" key="2">
    <source>
        <dbReference type="Proteomes" id="UP001589844"/>
    </source>
</evidence>
<protein>
    <recommendedName>
        <fullName evidence="3">Immunity protein 43 domain-containing protein</fullName>
    </recommendedName>
</protein>
<gene>
    <name evidence="1" type="ORF">ACFFJH_19335</name>
</gene>